<name>A0A6N8I324_9FIRM</name>
<dbReference type="Gene3D" id="1.10.10.10">
    <property type="entry name" value="Winged helix-like DNA-binding domain superfamily/Winged helix DNA-binding domain"/>
    <property type="match status" value="1"/>
</dbReference>
<evidence type="ECO:0008006" key="3">
    <source>
        <dbReference type="Google" id="ProtNLM"/>
    </source>
</evidence>
<accession>A0A6N8I324</accession>
<dbReference type="SUPFAM" id="SSF88659">
    <property type="entry name" value="Sigma3 and sigma4 domains of RNA polymerase sigma factors"/>
    <property type="match status" value="1"/>
</dbReference>
<dbReference type="Proteomes" id="UP000469440">
    <property type="component" value="Unassembled WGS sequence"/>
</dbReference>
<gene>
    <name evidence="1" type="ORF">CAFE_31490</name>
</gene>
<sequence length="159" mass="18765">MKNYQGSDYALNKFSDGIVYRFADRTVKISLEDYLAENPEKTEQNFGELKALSDSIYREQDRLENAQTNKNISIHGLEETDKLSTASLEDEYTRQHEEEIMEYIIEKYLTEKQARRIRLCIYHGLSSRKIAKLEGLHYRTIQDSLVLAKKKIEKYLKNF</sequence>
<comment type="caution">
    <text evidence="1">The sequence shown here is derived from an EMBL/GenBank/DDBJ whole genome shotgun (WGS) entry which is preliminary data.</text>
</comment>
<dbReference type="EMBL" id="VWXL01000095">
    <property type="protein sequence ID" value="MVB12412.1"/>
    <property type="molecule type" value="Genomic_DNA"/>
</dbReference>
<dbReference type="InterPro" id="IPR036388">
    <property type="entry name" value="WH-like_DNA-bd_sf"/>
</dbReference>
<evidence type="ECO:0000313" key="1">
    <source>
        <dbReference type="EMBL" id="MVB12412.1"/>
    </source>
</evidence>
<dbReference type="OrthoDB" id="1843808at2"/>
<organism evidence="1 2">
    <name type="scientific">Caproicibacter fermentans</name>
    <dbReference type="NCBI Taxonomy" id="2576756"/>
    <lineage>
        <taxon>Bacteria</taxon>
        <taxon>Bacillati</taxon>
        <taxon>Bacillota</taxon>
        <taxon>Clostridia</taxon>
        <taxon>Eubacteriales</taxon>
        <taxon>Acutalibacteraceae</taxon>
        <taxon>Caproicibacter</taxon>
    </lineage>
</organism>
<proteinExistence type="predicted"/>
<dbReference type="AlphaFoldDB" id="A0A6N8I324"/>
<protein>
    <recommendedName>
        <fullName evidence="3">Sigma-70 family RNA polymerase sigma factor</fullName>
    </recommendedName>
</protein>
<dbReference type="RefSeq" id="WP_066645196.1">
    <property type="nucleotide sequence ID" value="NZ_VWXL01000095.1"/>
</dbReference>
<dbReference type="InterPro" id="IPR013324">
    <property type="entry name" value="RNA_pol_sigma_r3/r4-like"/>
</dbReference>
<evidence type="ECO:0000313" key="2">
    <source>
        <dbReference type="Proteomes" id="UP000469440"/>
    </source>
</evidence>
<reference evidence="1 2" key="1">
    <citation type="submission" date="2019-09" db="EMBL/GenBank/DDBJ databases">
        <title>Genome sequence of Clostridium sp. EA1.</title>
        <authorList>
            <person name="Poehlein A."/>
            <person name="Bengelsdorf F.R."/>
            <person name="Daniel R."/>
        </authorList>
    </citation>
    <scope>NUCLEOTIDE SEQUENCE [LARGE SCALE GENOMIC DNA]</scope>
    <source>
        <strain evidence="1 2">EA1</strain>
    </source>
</reference>
<keyword evidence="2" id="KW-1185">Reference proteome</keyword>